<protein>
    <submittedName>
        <fullName evidence="2">Uncharacterized protein</fullName>
    </submittedName>
</protein>
<feature type="non-terminal residue" evidence="2">
    <location>
        <position position="1"/>
    </location>
</feature>
<evidence type="ECO:0000313" key="2">
    <source>
        <dbReference type="EMBL" id="CAK0864094.1"/>
    </source>
</evidence>
<sequence>NATSIEAAMSFLTTPSWGLKRRGDASAVTDAPPNKKHISELLAAGEDVSTVGKLFVVLTKLSLMSAAGIREIIGMLWNTVLVDVKGSVAKHMLEQGRVHHDATQTAKNDTAALDALGPPYAHVFAGLMQGVAEYNLEDSMKVLLASFWEKQAVKEGLVKVTIATSAVSFTLHSYLVKALASNGGVLKHGPAPRGPLERAAQEPLEELEGGKSNKDKGKGKV</sequence>
<feature type="non-terminal residue" evidence="2">
    <location>
        <position position="221"/>
    </location>
</feature>
<feature type="compositionally biased region" description="Basic and acidic residues" evidence="1">
    <location>
        <begin position="208"/>
        <end position="221"/>
    </location>
</feature>
<keyword evidence="3" id="KW-1185">Reference proteome</keyword>
<reference evidence="2" key="1">
    <citation type="submission" date="2023-10" db="EMBL/GenBank/DDBJ databases">
        <authorList>
            <person name="Chen Y."/>
            <person name="Shah S."/>
            <person name="Dougan E. K."/>
            <person name="Thang M."/>
            <person name="Chan C."/>
        </authorList>
    </citation>
    <scope>NUCLEOTIDE SEQUENCE [LARGE SCALE GENOMIC DNA]</scope>
</reference>
<dbReference type="Proteomes" id="UP001189429">
    <property type="component" value="Unassembled WGS sequence"/>
</dbReference>
<dbReference type="EMBL" id="CAUYUJ010016328">
    <property type="protein sequence ID" value="CAK0864094.1"/>
    <property type="molecule type" value="Genomic_DNA"/>
</dbReference>
<feature type="region of interest" description="Disordered" evidence="1">
    <location>
        <begin position="187"/>
        <end position="221"/>
    </location>
</feature>
<gene>
    <name evidence="2" type="ORF">PCOR1329_LOCUS52055</name>
</gene>
<accession>A0ABN9UVE3</accession>
<organism evidence="2 3">
    <name type="scientific">Prorocentrum cordatum</name>
    <dbReference type="NCBI Taxonomy" id="2364126"/>
    <lineage>
        <taxon>Eukaryota</taxon>
        <taxon>Sar</taxon>
        <taxon>Alveolata</taxon>
        <taxon>Dinophyceae</taxon>
        <taxon>Prorocentrales</taxon>
        <taxon>Prorocentraceae</taxon>
        <taxon>Prorocentrum</taxon>
    </lineage>
</organism>
<name>A0ABN9UVE3_9DINO</name>
<comment type="caution">
    <text evidence="2">The sequence shown here is derived from an EMBL/GenBank/DDBJ whole genome shotgun (WGS) entry which is preliminary data.</text>
</comment>
<evidence type="ECO:0000313" key="3">
    <source>
        <dbReference type="Proteomes" id="UP001189429"/>
    </source>
</evidence>
<evidence type="ECO:0000256" key="1">
    <source>
        <dbReference type="SAM" id="MobiDB-lite"/>
    </source>
</evidence>
<proteinExistence type="predicted"/>